<accession>A0A1I3PP71</accession>
<sequence length="167" mass="19147">MNRPKIKIEKNVLDRSIEVFTCILILISASLILIYYNQLPEKIQINFNWPSKDENGFGTKNTLWASPIICGIIAISIYKLNQYPWVFNYPVTITTTNAKYNYKMATQMLRLIGLTIGVMCLTITVISIFNSLGKTIAFQKYIDSLFPIILVGIPIYFIIKIIRNTNN</sequence>
<organism evidence="2 3">
    <name type="scientific">Olleya namhaensis</name>
    <dbReference type="NCBI Taxonomy" id="1144750"/>
    <lineage>
        <taxon>Bacteria</taxon>
        <taxon>Pseudomonadati</taxon>
        <taxon>Bacteroidota</taxon>
        <taxon>Flavobacteriia</taxon>
        <taxon>Flavobacteriales</taxon>
        <taxon>Flavobacteriaceae</taxon>
    </lineage>
</organism>
<keyword evidence="1" id="KW-0812">Transmembrane</keyword>
<reference evidence="3" key="1">
    <citation type="submission" date="2016-10" db="EMBL/GenBank/DDBJ databases">
        <authorList>
            <person name="Varghese N."/>
            <person name="Submissions S."/>
        </authorList>
    </citation>
    <scope>NUCLEOTIDE SEQUENCE [LARGE SCALE GENOMIC DNA]</scope>
    <source>
        <strain evidence="3">DSM 28881</strain>
    </source>
</reference>
<dbReference type="EMBL" id="FORM01000005">
    <property type="protein sequence ID" value="SFJ23273.1"/>
    <property type="molecule type" value="Genomic_DNA"/>
</dbReference>
<gene>
    <name evidence="2" type="ORF">SAMN05443431_105206</name>
</gene>
<evidence type="ECO:0000256" key="1">
    <source>
        <dbReference type="SAM" id="Phobius"/>
    </source>
</evidence>
<keyword evidence="1" id="KW-0472">Membrane</keyword>
<feature type="transmembrane region" description="Helical" evidence="1">
    <location>
        <begin position="141"/>
        <end position="159"/>
    </location>
</feature>
<evidence type="ECO:0008006" key="4">
    <source>
        <dbReference type="Google" id="ProtNLM"/>
    </source>
</evidence>
<dbReference type="RefSeq" id="WP_090839917.1">
    <property type="nucleotide sequence ID" value="NZ_FORM01000005.1"/>
</dbReference>
<feature type="transmembrane region" description="Helical" evidence="1">
    <location>
        <begin position="109"/>
        <end position="129"/>
    </location>
</feature>
<keyword evidence="1" id="KW-1133">Transmembrane helix</keyword>
<proteinExistence type="predicted"/>
<keyword evidence="3" id="KW-1185">Reference proteome</keyword>
<feature type="transmembrane region" description="Helical" evidence="1">
    <location>
        <begin position="62"/>
        <end position="80"/>
    </location>
</feature>
<evidence type="ECO:0000313" key="3">
    <source>
        <dbReference type="Proteomes" id="UP000199559"/>
    </source>
</evidence>
<protein>
    <recommendedName>
        <fullName evidence="4">DUF1648 domain-containing protein</fullName>
    </recommendedName>
</protein>
<dbReference type="AlphaFoldDB" id="A0A1I3PP71"/>
<dbReference type="STRING" id="1144750.SAMN05443431_105206"/>
<dbReference type="Proteomes" id="UP000199559">
    <property type="component" value="Unassembled WGS sequence"/>
</dbReference>
<name>A0A1I3PP71_9FLAO</name>
<evidence type="ECO:0000313" key="2">
    <source>
        <dbReference type="EMBL" id="SFJ23273.1"/>
    </source>
</evidence>
<feature type="transmembrane region" description="Helical" evidence="1">
    <location>
        <begin position="12"/>
        <end position="36"/>
    </location>
</feature>